<dbReference type="PANTHER" id="PTHR35046:SF9">
    <property type="entry name" value="RNA-DIRECTED DNA POLYMERASE"/>
    <property type="match status" value="1"/>
</dbReference>
<organism evidence="2 3">
    <name type="scientific">Salvia divinorum</name>
    <name type="common">Maria pastora</name>
    <name type="synonym">Diviner's sage</name>
    <dbReference type="NCBI Taxonomy" id="28513"/>
    <lineage>
        <taxon>Eukaryota</taxon>
        <taxon>Viridiplantae</taxon>
        <taxon>Streptophyta</taxon>
        <taxon>Embryophyta</taxon>
        <taxon>Tracheophyta</taxon>
        <taxon>Spermatophyta</taxon>
        <taxon>Magnoliopsida</taxon>
        <taxon>eudicotyledons</taxon>
        <taxon>Gunneridae</taxon>
        <taxon>Pentapetalae</taxon>
        <taxon>asterids</taxon>
        <taxon>lamiids</taxon>
        <taxon>Lamiales</taxon>
        <taxon>Lamiaceae</taxon>
        <taxon>Nepetoideae</taxon>
        <taxon>Mentheae</taxon>
        <taxon>Salviinae</taxon>
        <taxon>Salvia</taxon>
        <taxon>Salvia subgen. Calosphace</taxon>
    </lineage>
</organism>
<dbReference type="Pfam" id="PF24626">
    <property type="entry name" value="SH3_Tf2-1"/>
    <property type="match status" value="1"/>
</dbReference>
<name>A0ABD1GCF1_SALDI</name>
<reference evidence="2 3" key="1">
    <citation type="submission" date="2024-06" db="EMBL/GenBank/DDBJ databases">
        <title>A chromosome level genome sequence of Diviner's sage (Salvia divinorum).</title>
        <authorList>
            <person name="Ford S.A."/>
            <person name="Ro D.-K."/>
            <person name="Ness R.W."/>
            <person name="Phillips M.A."/>
        </authorList>
    </citation>
    <scope>NUCLEOTIDE SEQUENCE [LARGE SCALE GENOMIC DNA]</scope>
    <source>
        <strain evidence="2">SAF-2024a</strain>
        <tissue evidence="2">Leaf</tissue>
    </source>
</reference>
<sequence>MPGGTLPNRAAYKANPKETQELQRQVEGLFAKGLVRGKEKAKFVKDLHVQVQKRIKRKGEQVALRVNKGHKKVVFQPRDWVWVHFRKIHFPDKTKGKLAPRGDGPFLVLERVNDNAYIIHLPRNPDLRTNPSQKGEDVTNLLRLEGWPMTRSMTRRSQEGLSNLIQKVVQDEASRPKIPAMKHVLSADAVDPSVWVALIQPLYHPDGCHK</sequence>
<feature type="domain" description="Tf2-1-like SH3-like" evidence="1">
    <location>
        <begin position="79"/>
        <end position="124"/>
    </location>
</feature>
<gene>
    <name evidence="2" type="ORF">AAHA92_25035</name>
</gene>
<dbReference type="InterPro" id="IPR056924">
    <property type="entry name" value="SH3_Tf2-1"/>
</dbReference>
<dbReference type="AlphaFoldDB" id="A0ABD1GCF1"/>
<proteinExistence type="predicted"/>
<evidence type="ECO:0000313" key="3">
    <source>
        <dbReference type="Proteomes" id="UP001567538"/>
    </source>
</evidence>
<comment type="caution">
    <text evidence="2">The sequence shown here is derived from an EMBL/GenBank/DDBJ whole genome shotgun (WGS) entry which is preliminary data.</text>
</comment>
<protein>
    <recommendedName>
        <fullName evidence="1">Tf2-1-like SH3-like domain-containing protein</fullName>
    </recommendedName>
</protein>
<dbReference type="PANTHER" id="PTHR35046">
    <property type="entry name" value="ZINC KNUCKLE (CCHC-TYPE) FAMILY PROTEIN"/>
    <property type="match status" value="1"/>
</dbReference>
<dbReference type="Proteomes" id="UP001567538">
    <property type="component" value="Unassembled WGS sequence"/>
</dbReference>
<accession>A0ABD1GCF1</accession>
<keyword evidence="3" id="KW-1185">Reference proteome</keyword>
<dbReference type="EMBL" id="JBEAFC010000009">
    <property type="protein sequence ID" value="KAL1540723.1"/>
    <property type="molecule type" value="Genomic_DNA"/>
</dbReference>
<evidence type="ECO:0000313" key="2">
    <source>
        <dbReference type="EMBL" id="KAL1540723.1"/>
    </source>
</evidence>
<evidence type="ECO:0000259" key="1">
    <source>
        <dbReference type="Pfam" id="PF24626"/>
    </source>
</evidence>